<evidence type="ECO:0000259" key="7">
    <source>
        <dbReference type="Pfam" id="PF02525"/>
    </source>
</evidence>
<comment type="function">
    <text evidence="6">Also exhibits azoreductase activity. Catalyzes the reductive cleavage of the azo bond in aromatic azo compounds to the corresponding amines.</text>
</comment>
<gene>
    <name evidence="6" type="primary">azoR</name>
    <name evidence="8" type="ORF">ACFO4L_07320</name>
</gene>
<dbReference type="RefSeq" id="WP_377909038.1">
    <property type="nucleotide sequence ID" value="NZ_JBHSGK010000005.1"/>
</dbReference>
<feature type="domain" description="Flavodoxin-like fold" evidence="7">
    <location>
        <begin position="1"/>
        <end position="191"/>
    </location>
</feature>
<dbReference type="EMBL" id="JBHSGK010000005">
    <property type="protein sequence ID" value="MFC4736393.1"/>
    <property type="molecule type" value="Genomic_DNA"/>
</dbReference>
<comment type="caution">
    <text evidence="8">The sequence shown here is derived from an EMBL/GenBank/DDBJ whole genome shotgun (WGS) entry which is preliminary data.</text>
</comment>
<name>A0ABV9NSJ1_9BACI</name>
<proteinExistence type="inferred from homology"/>
<keyword evidence="4 6" id="KW-0520">NAD</keyword>
<protein>
    <recommendedName>
        <fullName evidence="6">FMN dependent NADH:quinone oxidoreductase</fullName>
        <ecNumber evidence="6">1.6.5.-</ecNumber>
    </recommendedName>
    <alternativeName>
        <fullName evidence="6">Azo-dye reductase</fullName>
    </alternativeName>
    <alternativeName>
        <fullName evidence="6">FMN-dependent NADH-azo compound oxidoreductase</fullName>
    </alternativeName>
    <alternativeName>
        <fullName evidence="6">FMN-dependent NADH-azoreductase</fullName>
        <ecNumber evidence="6">1.7.1.17</ecNumber>
    </alternativeName>
</protein>
<dbReference type="InterPro" id="IPR029039">
    <property type="entry name" value="Flavoprotein-like_sf"/>
</dbReference>
<reference evidence="9" key="1">
    <citation type="journal article" date="2019" name="Int. J. Syst. Evol. Microbiol.">
        <title>The Global Catalogue of Microorganisms (GCM) 10K type strain sequencing project: providing services to taxonomists for standard genome sequencing and annotation.</title>
        <authorList>
            <consortium name="The Broad Institute Genomics Platform"/>
            <consortium name="The Broad Institute Genome Sequencing Center for Infectious Disease"/>
            <person name="Wu L."/>
            <person name="Ma J."/>
        </authorList>
    </citation>
    <scope>NUCLEOTIDE SEQUENCE [LARGE SCALE GENOMIC DNA]</scope>
    <source>
        <strain evidence="9">JCM 12165</strain>
    </source>
</reference>
<keyword evidence="2 6" id="KW-0288">FMN</keyword>
<dbReference type="EC" id="1.7.1.17" evidence="6"/>
<evidence type="ECO:0000256" key="3">
    <source>
        <dbReference type="ARBA" id="ARBA00023002"/>
    </source>
</evidence>
<evidence type="ECO:0000313" key="9">
    <source>
        <dbReference type="Proteomes" id="UP001595896"/>
    </source>
</evidence>
<comment type="function">
    <text evidence="6">Quinone reductase that provides resistance to thiol-specific stress caused by electrophilic quinones.</text>
</comment>
<keyword evidence="3 6" id="KW-0560">Oxidoreductase</keyword>
<comment type="caution">
    <text evidence="6">Lacks conserved residue(s) required for the propagation of feature annotation.</text>
</comment>
<sequence length="198" mass="22419">MSLLYVTANPKETHESFGLRLGEAFLSAYQDTYPKAHVERLDLFADSPPPLTGDKLDAWERKTTRPVTSPWVDQFLRFDQVVFVTPLWNMGLPSPVKAYIDQLILPDKTFRFGERGMEGLLGHVRILHLQSRGGVYSHGKLQAFEHGDAYLRTIFGLTGVKQYDHIYVEGTSTYPHEAEARLSEAVEQARALARSFHG</sequence>
<dbReference type="InterPro" id="IPR050104">
    <property type="entry name" value="FMN-dep_NADH:Q_OxRdtase_AzoR1"/>
</dbReference>
<dbReference type="Proteomes" id="UP001595896">
    <property type="component" value="Unassembled WGS sequence"/>
</dbReference>
<evidence type="ECO:0000256" key="2">
    <source>
        <dbReference type="ARBA" id="ARBA00022643"/>
    </source>
</evidence>
<dbReference type="HAMAP" id="MF_01216">
    <property type="entry name" value="Azoreductase_type1"/>
    <property type="match status" value="1"/>
</dbReference>
<evidence type="ECO:0000313" key="8">
    <source>
        <dbReference type="EMBL" id="MFC4736393.1"/>
    </source>
</evidence>
<dbReference type="EC" id="1.6.5.-" evidence="6"/>
<keyword evidence="9" id="KW-1185">Reference proteome</keyword>
<organism evidence="8 9">
    <name type="scientific">Bacillus daqingensis</name>
    <dbReference type="NCBI Taxonomy" id="872396"/>
    <lineage>
        <taxon>Bacteria</taxon>
        <taxon>Bacillati</taxon>
        <taxon>Bacillota</taxon>
        <taxon>Bacilli</taxon>
        <taxon>Bacillales</taxon>
        <taxon>Bacillaceae</taxon>
        <taxon>Bacillus</taxon>
    </lineage>
</organism>
<comment type="similarity">
    <text evidence="6">Belongs to the azoreductase type 1 family.</text>
</comment>
<evidence type="ECO:0000256" key="5">
    <source>
        <dbReference type="ARBA" id="ARBA00048542"/>
    </source>
</evidence>
<dbReference type="Gene3D" id="3.40.50.360">
    <property type="match status" value="1"/>
</dbReference>
<evidence type="ECO:0000256" key="4">
    <source>
        <dbReference type="ARBA" id="ARBA00023027"/>
    </source>
</evidence>
<dbReference type="PANTHER" id="PTHR43741">
    <property type="entry name" value="FMN-DEPENDENT NADH-AZOREDUCTASE 1"/>
    <property type="match status" value="1"/>
</dbReference>
<comment type="cofactor">
    <cofactor evidence="6">
        <name>FMN</name>
        <dbReference type="ChEBI" id="CHEBI:58210"/>
    </cofactor>
    <text evidence="6">Binds 1 FMN per subunit.</text>
</comment>
<feature type="binding site" evidence="6">
    <location>
        <begin position="131"/>
        <end position="134"/>
    </location>
    <ligand>
        <name>FMN</name>
        <dbReference type="ChEBI" id="CHEBI:58210"/>
    </ligand>
</feature>
<comment type="subunit">
    <text evidence="6">Homodimer.</text>
</comment>
<dbReference type="InterPro" id="IPR023048">
    <property type="entry name" value="NADH:quinone_OxRdtase_FMN_depd"/>
</dbReference>
<dbReference type="InterPro" id="IPR003680">
    <property type="entry name" value="Flavodoxin_fold"/>
</dbReference>
<dbReference type="Pfam" id="PF02525">
    <property type="entry name" value="Flavodoxin_2"/>
    <property type="match status" value="1"/>
</dbReference>
<comment type="catalytic activity">
    <reaction evidence="6">
        <text>2 a quinone + NADH + H(+) = 2 a 1,4-benzosemiquinone + NAD(+)</text>
        <dbReference type="Rhea" id="RHEA:65952"/>
        <dbReference type="ChEBI" id="CHEBI:15378"/>
        <dbReference type="ChEBI" id="CHEBI:57540"/>
        <dbReference type="ChEBI" id="CHEBI:57945"/>
        <dbReference type="ChEBI" id="CHEBI:132124"/>
        <dbReference type="ChEBI" id="CHEBI:134225"/>
    </reaction>
</comment>
<dbReference type="SUPFAM" id="SSF52218">
    <property type="entry name" value="Flavoproteins"/>
    <property type="match status" value="1"/>
</dbReference>
<evidence type="ECO:0000256" key="6">
    <source>
        <dbReference type="HAMAP-Rule" id="MF_01216"/>
    </source>
</evidence>
<accession>A0ABV9NSJ1</accession>
<keyword evidence="1 6" id="KW-0285">Flavoprotein</keyword>
<evidence type="ECO:0000256" key="1">
    <source>
        <dbReference type="ARBA" id="ARBA00022630"/>
    </source>
</evidence>
<dbReference type="PANTHER" id="PTHR43741:SF7">
    <property type="entry name" value="FMN-DEPENDENT NADH:QUINONE OXIDOREDUCTASE"/>
    <property type="match status" value="1"/>
</dbReference>
<comment type="catalytic activity">
    <reaction evidence="5">
        <text>N,N-dimethyl-1,4-phenylenediamine + anthranilate + 2 NAD(+) = 2-(4-dimethylaminophenyl)diazenylbenzoate + 2 NADH + 2 H(+)</text>
        <dbReference type="Rhea" id="RHEA:55872"/>
        <dbReference type="ChEBI" id="CHEBI:15378"/>
        <dbReference type="ChEBI" id="CHEBI:15783"/>
        <dbReference type="ChEBI" id="CHEBI:16567"/>
        <dbReference type="ChEBI" id="CHEBI:57540"/>
        <dbReference type="ChEBI" id="CHEBI:57945"/>
        <dbReference type="ChEBI" id="CHEBI:71579"/>
        <dbReference type="EC" id="1.7.1.17"/>
    </reaction>
    <physiologicalReaction direction="right-to-left" evidence="5">
        <dbReference type="Rhea" id="RHEA:55874"/>
    </physiologicalReaction>
</comment>